<keyword evidence="4" id="KW-1185">Reference proteome</keyword>
<dbReference type="Proteomes" id="UP000799424">
    <property type="component" value="Unassembled WGS sequence"/>
</dbReference>
<feature type="compositionally biased region" description="Basic and acidic residues" evidence="1">
    <location>
        <begin position="274"/>
        <end position="283"/>
    </location>
</feature>
<accession>A0A6A7AMQ0</accession>
<evidence type="ECO:0000313" key="3">
    <source>
        <dbReference type="EMBL" id="KAF2833848.1"/>
    </source>
</evidence>
<evidence type="ECO:0000256" key="1">
    <source>
        <dbReference type="SAM" id="MobiDB-lite"/>
    </source>
</evidence>
<organism evidence="3 4">
    <name type="scientific">Ophiobolus disseminans</name>
    <dbReference type="NCBI Taxonomy" id="1469910"/>
    <lineage>
        <taxon>Eukaryota</taxon>
        <taxon>Fungi</taxon>
        <taxon>Dikarya</taxon>
        <taxon>Ascomycota</taxon>
        <taxon>Pezizomycotina</taxon>
        <taxon>Dothideomycetes</taxon>
        <taxon>Pleosporomycetidae</taxon>
        <taxon>Pleosporales</taxon>
        <taxon>Pleosporineae</taxon>
        <taxon>Phaeosphaeriaceae</taxon>
        <taxon>Ophiobolus</taxon>
    </lineage>
</organism>
<dbReference type="OrthoDB" id="3364132at2759"/>
<proteinExistence type="predicted"/>
<dbReference type="Pfam" id="PF25534">
    <property type="entry name" value="DUF7918"/>
    <property type="match status" value="2"/>
</dbReference>
<feature type="domain" description="DUF7918" evidence="2">
    <location>
        <begin position="1"/>
        <end position="138"/>
    </location>
</feature>
<reference evidence="3" key="1">
    <citation type="journal article" date="2020" name="Stud. Mycol.">
        <title>101 Dothideomycetes genomes: a test case for predicting lifestyles and emergence of pathogens.</title>
        <authorList>
            <person name="Haridas S."/>
            <person name="Albert R."/>
            <person name="Binder M."/>
            <person name="Bloem J."/>
            <person name="Labutti K."/>
            <person name="Salamov A."/>
            <person name="Andreopoulos B."/>
            <person name="Baker S."/>
            <person name="Barry K."/>
            <person name="Bills G."/>
            <person name="Bluhm B."/>
            <person name="Cannon C."/>
            <person name="Castanera R."/>
            <person name="Culley D."/>
            <person name="Daum C."/>
            <person name="Ezra D."/>
            <person name="Gonzalez J."/>
            <person name="Henrissat B."/>
            <person name="Kuo A."/>
            <person name="Liang C."/>
            <person name="Lipzen A."/>
            <person name="Lutzoni F."/>
            <person name="Magnuson J."/>
            <person name="Mondo S."/>
            <person name="Nolan M."/>
            <person name="Ohm R."/>
            <person name="Pangilinan J."/>
            <person name="Park H.-J."/>
            <person name="Ramirez L."/>
            <person name="Alfaro M."/>
            <person name="Sun H."/>
            <person name="Tritt A."/>
            <person name="Yoshinaga Y."/>
            <person name="Zwiers L.-H."/>
            <person name="Turgeon B."/>
            <person name="Goodwin S."/>
            <person name="Spatafora J."/>
            <person name="Crous P."/>
            <person name="Grigoriev I."/>
        </authorList>
    </citation>
    <scope>NUCLEOTIDE SEQUENCE</scope>
    <source>
        <strain evidence="3">CBS 113818</strain>
    </source>
</reference>
<dbReference type="InterPro" id="IPR057678">
    <property type="entry name" value="DUF7918"/>
</dbReference>
<dbReference type="PANTHER" id="PTHR36223:SF1">
    <property type="entry name" value="TRANSCRIPTION ELONGATION FACTOR EAF N-TERMINAL DOMAIN-CONTAINING PROTEIN"/>
    <property type="match status" value="1"/>
</dbReference>
<protein>
    <recommendedName>
        <fullName evidence="2">DUF7918 domain-containing protein</fullName>
    </recommendedName>
</protein>
<feature type="region of interest" description="Disordered" evidence="1">
    <location>
        <begin position="236"/>
        <end position="283"/>
    </location>
</feature>
<sequence>MVNGVPLLEHDNEDDAPENPKAITKYIEAQAGAKFSIRTSISNTFHVSQDLGSKTYMDGTMVYSSYESKAWLKSHKEIIIDGIGTKIDSEWIFQPLQFQNLKIASSLKVTQDLMKTVKLLGTITVEFDLGKANATGYRSQASWRRYGGTFVTFNFKYRSKADLRALHIIPRTPSPDPEPSYTPSAAQQSHTSSTGSRDEFAGLTKEDMIMIIGEYRGSERGLQLLTRIELQAMLKQDRKKAQNKVKRERSIGPSEGDDDDVVVVQRPARKRGRGKDSEVIVLD</sequence>
<feature type="compositionally biased region" description="Polar residues" evidence="1">
    <location>
        <begin position="181"/>
        <end position="195"/>
    </location>
</feature>
<feature type="region of interest" description="Disordered" evidence="1">
    <location>
        <begin position="169"/>
        <end position="199"/>
    </location>
</feature>
<dbReference type="AlphaFoldDB" id="A0A6A7AMQ0"/>
<gene>
    <name evidence="3" type="ORF">CC86DRAFT_400441</name>
</gene>
<feature type="domain" description="DUF7918" evidence="2">
    <location>
        <begin position="147"/>
        <end position="172"/>
    </location>
</feature>
<name>A0A6A7AMQ0_9PLEO</name>
<evidence type="ECO:0000259" key="2">
    <source>
        <dbReference type="Pfam" id="PF25534"/>
    </source>
</evidence>
<dbReference type="PANTHER" id="PTHR36223">
    <property type="entry name" value="BETA-LACTAMASE-TYPE TRANSPEPTIDASE FOLD DOMAIN CONTAINING PROTEIN"/>
    <property type="match status" value="1"/>
</dbReference>
<dbReference type="EMBL" id="MU006216">
    <property type="protein sequence ID" value="KAF2833848.1"/>
    <property type="molecule type" value="Genomic_DNA"/>
</dbReference>
<evidence type="ECO:0000313" key="4">
    <source>
        <dbReference type="Proteomes" id="UP000799424"/>
    </source>
</evidence>